<accession>A0A1W2A057</accession>
<organism evidence="1 2">
    <name type="scientific">Pedobacter nyackensis</name>
    <dbReference type="NCBI Taxonomy" id="475255"/>
    <lineage>
        <taxon>Bacteria</taxon>
        <taxon>Pseudomonadati</taxon>
        <taxon>Bacteroidota</taxon>
        <taxon>Sphingobacteriia</taxon>
        <taxon>Sphingobacteriales</taxon>
        <taxon>Sphingobacteriaceae</taxon>
        <taxon>Pedobacter</taxon>
    </lineage>
</organism>
<evidence type="ECO:0000313" key="1">
    <source>
        <dbReference type="EMBL" id="SMC54057.1"/>
    </source>
</evidence>
<name>A0A1W2A057_9SPHI</name>
<dbReference type="Proteomes" id="UP000192678">
    <property type="component" value="Unassembled WGS sequence"/>
</dbReference>
<keyword evidence="2" id="KW-1185">Reference proteome</keyword>
<protein>
    <submittedName>
        <fullName evidence="1">Uncharacterized protein</fullName>
    </submittedName>
</protein>
<dbReference type="AlphaFoldDB" id="A0A1W2A057"/>
<dbReference type="EMBL" id="FWYB01000001">
    <property type="protein sequence ID" value="SMC54057.1"/>
    <property type="molecule type" value="Genomic_DNA"/>
</dbReference>
<reference evidence="1 2" key="1">
    <citation type="submission" date="2017-04" db="EMBL/GenBank/DDBJ databases">
        <authorList>
            <person name="Afonso C.L."/>
            <person name="Miller P.J."/>
            <person name="Scott M.A."/>
            <person name="Spackman E."/>
            <person name="Goraichik I."/>
            <person name="Dimitrov K.M."/>
            <person name="Suarez D.L."/>
            <person name="Swayne D.E."/>
        </authorList>
    </citation>
    <scope>NUCLEOTIDE SEQUENCE [LARGE SCALE GENOMIC DNA]</scope>
    <source>
        <strain evidence="1 2">DSM 19625</strain>
    </source>
</reference>
<sequence>MFRFRLMFGFRIRPSQCSTYSKLLYFYNCFGCNGELLIPMHRNYDDYPKKAIIAIELQTD</sequence>
<evidence type="ECO:0000313" key="2">
    <source>
        <dbReference type="Proteomes" id="UP000192678"/>
    </source>
</evidence>
<proteinExistence type="predicted"/>
<gene>
    <name evidence="1" type="ORF">SAMN04488101_101212</name>
</gene>